<name>A0A1G7UXW5_9MICO</name>
<reference evidence="1 2" key="1">
    <citation type="submission" date="2016-10" db="EMBL/GenBank/DDBJ databases">
        <authorList>
            <person name="de Groot N.N."/>
        </authorList>
    </citation>
    <scope>NUCLEOTIDE SEQUENCE [LARGE SCALE GENOMIC DNA]</scope>
    <source>
        <strain evidence="1 2">DSM 23142</strain>
    </source>
</reference>
<proteinExistence type="predicted"/>
<evidence type="ECO:0000313" key="2">
    <source>
        <dbReference type="Proteomes" id="UP000199009"/>
    </source>
</evidence>
<accession>A0A1G7UXW5</accession>
<dbReference type="RefSeq" id="WP_157681734.1">
    <property type="nucleotide sequence ID" value="NZ_LT629692.1"/>
</dbReference>
<gene>
    <name evidence="1" type="ORF">SAMN04489810_0518</name>
</gene>
<organism evidence="1 2">
    <name type="scientific">Microbacterium pygmaeum</name>
    <dbReference type="NCBI Taxonomy" id="370764"/>
    <lineage>
        <taxon>Bacteria</taxon>
        <taxon>Bacillati</taxon>
        <taxon>Actinomycetota</taxon>
        <taxon>Actinomycetes</taxon>
        <taxon>Micrococcales</taxon>
        <taxon>Microbacteriaceae</taxon>
        <taxon>Microbacterium</taxon>
    </lineage>
</organism>
<dbReference type="EMBL" id="LT629692">
    <property type="protein sequence ID" value="SDG51969.1"/>
    <property type="molecule type" value="Genomic_DNA"/>
</dbReference>
<dbReference type="AlphaFoldDB" id="A0A1G7UXW5"/>
<protein>
    <submittedName>
        <fullName evidence="1">Uncharacterized protein</fullName>
    </submittedName>
</protein>
<keyword evidence="2" id="KW-1185">Reference proteome</keyword>
<dbReference type="OrthoDB" id="9786503at2"/>
<sequence>MVAHLHEAAPGAGHAHPAEASVTGADIIATFEVTQWRIDTATEGSREVMTAHGTRALRDAVVRATRLR</sequence>
<dbReference type="STRING" id="370764.SAMN04489810_0518"/>
<dbReference type="Proteomes" id="UP000199009">
    <property type="component" value="Chromosome I"/>
</dbReference>
<evidence type="ECO:0000313" key="1">
    <source>
        <dbReference type="EMBL" id="SDG51969.1"/>
    </source>
</evidence>